<feature type="compositionally biased region" description="Acidic residues" evidence="3">
    <location>
        <begin position="237"/>
        <end position="251"/>
    </location>
</feature>
<feature type="compositionally biased region" description="Low complexity" evidence="3">
    <location>
        <begin position="317"/>
        <end position="336"/>
    </location>
</feature>
<feature type="compositionally biased region" description="Acidic residues" evidence="3">
    <location>
        <begin position="261"/>
        <end position="278"/>
    </location>
</feature>
<sequence>MAKQSVAPPVKTDTKQITVDEAEFVRTRDAVVTSWTRLHGALQSAIQAYIEHSNAVLKGEKALDQSSLNLLISAAAAASTSADAALPTTEAAPRDLKFEDDGDKKKRKRSKAPKDPNAPKRPLTAYLLYLAEMRPVIQAQLGVDQRRGDISSEGTKRWNQETEATKEHYKAIYQRNWKEHKKTMADYLAAHPESPLHRAPPEEFDDEGNPIKPKKRAKAKKADAAEIEADAILAPTDEMELDEDAEVDSDAESSVVSSSDSSDDEEDEAEEEASDVEEEAPKLPTPPPAPPAPKRASAKQTAAAKAKEARAAKAEASKAAAVESAAAAVVASSPPRTNKKPKETFTSVNSKDKEKSDSPSKKRKSATTAPPAEEKKEELPKPKKARRGKEVEPEPVEEMDETSKVETPKVEEKKKGRKRKSAAAAAASE</sequence>
<accession>A0A2K1QH01</accession>
<feature type="domain" description="HMG box" evidence="4">
    <location>
        <begin position="119"/>
        <end position="188"/>
    </location>
</feature>
<dbReference type="InterPro" id="IPR036910">
    <property type="entry name" value="HMG_box_dom_sf"/>
</dbReference>
<dbReference type="InterPro" id="IPR050342">
    <property type="entry name" value="HMGB"/>
</dbReference>
<evidence type="ECO:0000256" key="2">
    <source>
        <dbReference type="PROSITE-ProRule" id="PRU00267"/>
    </source>
</evidence>
<evidence type="ECO:0000256" key="1">
    <source>
        <dbReference type="ARBA" id="ARBA00023125"/>
    </source>
</evidence>
<dbReference type="InParanoid" id="A0A2K1QH01"/>
<feature type="region of interest" description="Disordered" evidence="3">
    <location>
        <begin position="82"/>
        <end position="120"/>
    </location>
</feature>
<dbReference type="OrthoDB" id="5550281at2759"/>
<dbReference type="Pfam" id="PF00505">
    <property type="entry name" value="HMG_box"/>
    <property type="match status" value="1"/>
</dbReference>
<dbReference type="PANTHER" id="PTHR48112">
    <property type="entry name" value="HIGH MOBILITY GROUP PROTEIN DSP1"/>
    <property type="match status" value="1"/>
</dbReference>
<feature type="compositionally biased region" description="Pro residues" evidence="3">
    <location>
        <begin position="283"/>
        <end position="293"/>
    </location>
</feature>
<feature type="compositionally biased region" description="Basic and acidic residues" evidence="3">
    <location>
        <begin position="92"/>
        <end position="104"/>
    </location>
</feature>
<feature type="compositionally biased region" description="Basic and acidic residues" evidence="3">
    <location>
        <begin position="372"/>
        <end position="381"/>
    </location>
</feature>
<feature type="compositionally biased region" description="Basic and acidic residues" evidence="3">
    <location>
        <begin position="350"/>
        <end position="360"/>
    </location>
</feature>
<keyword evidence="6" id="KW-1185">Reference proteome</keyword>
<dbReference type="GO" id="GO:0003677">
    <property type="term" value="F:DNA binding"/>
    <property type="evidence" value="ECO:0007669"/>
    <property type="project" value="UniProtKB-UniRule"/>
</dbReference>
<evidence type="ECO:0000259" key="4">
    <source>
        <dbReference type="PROSITE" id="PS50118"/>
    </source>
</evidence>
<keyword evidence="2" id="KW-0539">Nucleus</keyword>
<comment type="caution">
    <text evidence="5">The sequence shown here is derived from an EMBL/GenBank/DDBJ whole genome shotgun (WGS) entry which is preliminary data.</text>
</comment>
<dbReference type="STRING" id="2082308.A0A2K1QH01"/>
<evidence type="ECO:0000256" key="3">
    <source>
        <dbReference type="SAM" id="MobiDB-lite"/>
    </source>
</evidence>
<reference evidence="5 6" key="1">
    <citation type="submission" date="2017-06" db="EMBL/GenBank/DDBJ databases">
        <title>Draft genome sequence of a variant of Elsinoe murrayae.</title>
        <authorList>
            <person name="Cheng Q."/>
        </authorList>
    </citation>
    <scope>NUCLEOTIDE SEQUENCE [LARGE SCALE GENOMIC DNA]</scope>
    <source>
        <strain evidence="5 6">CQ-2017a</strain>
    </source>
</reference>
<dbReference type="EMBL" id="NKHZ01000088">
    <property type="protein sequence ID" value="PNS14160.1"/>
    <property type="molecule type" value="Genomic_DNA"/>
</dbReference>
<gene>
    <name evidence="5" type="ORF">CAC42_6673</name>
</gene>
<organism evidence="5 6">
    <name type="scientific">Sphaceloma murrayae</name>
    <dbReference type="NCBI Taxonomy" id="2082308"/>
    <lineage>
        <taxon>Eukaryota</taxon>
        <taxon>Fungi</taxon>
        <taxon>Dikarya</taxon>
        <taxon>Ascomycota</taxon>
        <taxon>Pezizomycotina</taxon>
        <taxon>Dothideomycetes</taxon>
        <taxon>Dothideomycetidae</taxon>
        <taxon>Myriangiales</taxon>
        <taxon>Elsinoaceae</taxon>
        <taxon>Sphaceloma</taxon>
    </lineage>
</organism>
<feature type="region of interest" description="Disordered" evidence="3">
    <location>
        <begin position="191"/>
        <end position="429"/>
    </location>
</feature>
<feature type="compositionally biased region" description="Low complexity" evidence="3">
    <location>
        <begin position="294"/>
        <end position="304"/>
    </location>
</feature>
<feature type="compositionally biased region" description="Basic and acidic residues" evidence="3">
    <location>
        <begin position="305"/>
        <end position="316"/>
    </location>
</feature>
<dbReference type="SMART" id="SM00398">
    <property type="entry name" value="HMG"/>
    <property type="match status" value="1"/>
</dbReference>
<dbReference type="AlphaFoldDB" id="A0A2K1QH01"/>
<feature type="compositionally biased region" description="Basic and acidic residues" evidence="3">
    <location>
        <begin position="401"/>
        <end position="414"/>
    </location>
</feature>
<name>A0A2K1QH01_9PEZI</name>
<evidence type="ECO:0000313" key="6">
    <source>
        <dbReference type="Proteomes" id="UP000243797"/>
    </source>
</evidence>
<dbReference type="Gene3D" id="1.10.30.10">
    <property type="entry name" value="High mobility group box domain"/>
    <property type="match status" value="1"/>
</dbReference>
<dbReference type="GO" id="GO:0005634">
    <property type="term" value="C:nucleus"/>
    <property type="evidence" value="ECO:0007669"/>
    <property type="project" value="UniProtKB-UniRule"/>
</dbReference>
<dbReference type="PROSITE" id="PS50118">
    <property type="entry name" value="HMG_BOX_2"/>
    <property type="match status" value="1"/>
</dbReference>
<protein>
    <recommendedName>
        <fullName evidence="4">HMG box domain-containing protein</fullName>
    </recommendedName>
</protein>
<proteinExistence type="predicted"/>
<keyword evidence="1 2" id="KW-0238">DNA-binding</keyword>
<evidence type="ECO:0000313" key="5">
    <source>
        <dbReference type="EMBL" id="PNS14160.1"/>
    </source>
</evidence>
<dbReference type="Proteomes" id="UP000243797">
    <property type="component" value="Unassembled WGS sequence"/>
</dbReference>
<feature type="DNA-binding region" description="HMG box" evidence="2">
    <location>
        <begin position="119"/>
        <end position="188"/>
    </location>
</feature>
<dbReference type="InterPro" id="IPR009071">
    <property type="entry name" value="HMG_box_dom"/>
</dbReference>
<dbReference type="SUPFAM" id="SSF47095">
    <property type="entry name" value="HMG-box"/>
    <property type="match status" value="1"/>
</dbReference>